<dbReference type="InterPro" id="IPR034746">
    <property type="entry name" value="POTRA"/>
</dbReference>
<dbReference type="PROSITE" id="PS51779">
    <property type="entry name" value="POTRA"/>
    <property type="match status" value="1"/>
</dbReference>
<keyword evidence="2" id="KW-0812">Transmembrane</keyword>
<evidence type="ECO:0000256" key="5">
    <source>
        <dbReference type="ARBA" id="ARBA00023237"/>
    </source>
</evidence>
<proteinExistence type="predicted"/>
<feature type="region of interest" description="Disordered" evidence="6">
    <location>
        <begin position="32"/>
        <end position="73"/>
    </location>
</feature>
<dbReference type="PANTHER" id="PTHR12815:SF47">
    <property type="entry name" value="TRANSLOCATION AND ASSEMBLY MODULE SUBUNIT TAMA"/>
    <property type="match status" value="1"/>
</dbReference>
<protein>
    <submittedName>
        <fullName evidence="9">Outer membrane protein assembly factor</fullName>
    </submittedName>
</protein>
<organism evidence="9">
    <name type="scientific">Leptotrichia alba</name>
    <dbReference type="NCBI Taxonomy" id="3239304"/>
    <lineage>
        <taxon>Bacteria</taxon>
        <taxon>Fusobacteriati</taxon>
        <taxon>Fusobacteriota</taxon>
        <taxon>Fusobacteriia</taxon>
        <taxon>Fusobacteriales</taxon>
        <taxon>Leptotrichiaceae</taxon>
        <taxon>Leptotrichia</taxon>
    </lineage>
</organism>
<feature type="domain" description="POTRA" evidence="8">
    <location>
        <begin position="274"/>
        <end position="348"/>
    </location>
</feature>
<dbReference type="Pfam" id="PF07244">
    <property type="entry name" value="POTRA"/>
    <property type="match status" value="4"/>
</dbReference>
<dbReference type="InterPro" id="IPR010827">
    <property type="entry name" value="BamA/TamA_POTRA"/>
</dbReference>
<dbReference type="InterPro" id="IPR000184">
    <property type="entry name" value="Bac_surfAg_D15"/>
</dbReference>
<feature type="chain" id="PRO_5044272638" evidence="7">
    <location>
        <begin position="30"/>
        <end position="770"/>
    </location>
</feature>
<accession>A0AB39V4U4</accession>
<reference evidence="9" key="1">
    <citation type="submission" date="2024-07" db="EMBL/GenBank/DDBJ databases">
        <authorList>
            <person name="Li X.-J."/>
            <person name="Wang X."/>
        </authorList>
    </citation>
    <scope>NUCLEOTIDE SEQUENCE</scope>
    <source>
        <strain evidence="9">HSP-536</strain>
    </source>
</reference>
<name>A0AB39V4U4_9FUSO</name>
<comment type="subcellular location">
    <subcellularLocation>
        <location evidence="1">Membrane</location>
    </subcellularLocation>
</comment>
<keyword evidence="5" id="KW-0998">Cell outer membrane</keyword>
<dbReference type="Gene3D" id="2.40.160.50">
    <property type="entry name" value="membrane protein fhac: a member of the omp85/tpsb transporter family"/>
    <property type="match status" value="1"/>
</dbReference>
<dbReference type="RefSeq" id="WP_369716723.1">
    <property type="nucleotide sequence ID" value="NZ_CP165647.1"/>
</dbReference>
<feature type="signal peptide" evidence="7">
    <location>
        <begin position="1"/>
        <end position="29"/>
    </location>
</feature>
<keyword evidence="3 7" id="KW-0732">Signal</keyword>
<evidence type="ECO:0000256" key="4">
    <source>
        <dbReference type="ARBA" id="ARBA00023136"/>
    </source>
</evidence>
<gene>
    <name evidence="9" type="ORF">AB8B28_03030</name>
</gene>
<dbReference type="AlphaFoldDB" id="A0AB39V4U4"/>
<dbReference type="KEGG" id="lala:AB8B28_03030"/>
<dbReference type="PANTHER" id="PTHR12815">
    <property type="entry name" value="SORTING AND ASSEMBLY MACHINERY SAMM50 PROTEIN FAMILY MEMBER"/>
    <property type="match status" value="1"/>
</dbReference>
<evidence type="ECO:0000313" key="9">
    <source>
        <dbReference type="EMBL" id="XDU62839.1"/>
    </source>
</evidence>
<dbReference type="Pfam" id="PF01103">
    <property type="entry name" value="Omp85"/>
    <property type="match status" value="1"/>
</dbReference>
<evidence type="ECO:0000256" key="2">
    <source>
        <dbReference type="ARBA" id="ARBA00022692"/>
    </source>
</evidence>
<dbReference type="GO" id="GO:0019867">
    <property type="term" value="C:outer membrane"/>
    <property type="evidence" value="ECO:0007669"/>
    <property type="project" value="InterPro"/>
</dbReference>
<dbReference type="InterPro" id="IPR039910">
    <property type="entry name" value="D15-like"/>
</dbReference>
<feature type="compositionally biased region" description="Polar residues" evidence="6">
    <location>
        <begin position="35"/>
        <end position="47"/>
    </location>
</feature>
<evidence type="ECO:0000256" key="3">
    <source>
        <dbReference type="ARBA" id="ARBA00022729"/>
    </source>
</evidence>
<evidence type="ECO:0000256" key="1">
    <source>
        <dbReference type="ARBA" id="ARBA00004370"/>
    </source>
</evidence>
<keyword evidence="4" id="KW-0472">Membrane</keyword>
<evidence type="ECO:0000256" key="7">
    <source>
        <dbReference type="SAM" id="SignalP"/>
    </source>
</evidence>
<dbReference type="EMBL" id="CP165647">
    <property type="protein sequence ID" value="XDU62839.1"/>
    <property type="molecule type" value="Genomic_DNA"/>
</dbReference>
<evidence type="ECO:0000256" key="6">
    <source>
        <dbReference type="SAM" id="MobiDB-lite"/>
    </source>
</evidence>
<sequence length="770" mass="86693">MSKQKVKNKIYALIIVVTLFISVNNLSQAEEKSKTVGTNELGNNQGNFAEKKSKNSDTDSETNDTDSAADTSLNSEIELVKVKGKKTKESKNKEKDQPEIQEQKIDYKVGSINIIQSSTEVSSDLLSPQIPVKTGDSYSNKSLSDIYLSLRRLEYIQDVSISPQAEGENVKISVEVSESPNAGEILRRQQMQKEMEKETNYTVSGVDIQGIKLLNKEDYLKDLPIKAGDIFIPQRAMDGGLKIFQSGYFSSVEPKVERKADNTVSVLYEVKENPIIQSVNFKGNTLFSNEELEKALKVKVGSILNANLLTPNKNGIIDLYNKNGYDVVRIESINVSQEGVVDLGLTEGVIDSVEYTKKISKRNNERLSLKHMTLRTKPYVFERYQKIIPGDIYNSKNLEATLKELYRTGIFTSIVPKVSEKENDENARNIELIVEERPTTTINGSISYGTSVGLIGEVKLSDSNFLGNAQDASVSFSASNKGDKTFELSWFDPWIRGTERIQAGGSAYWTESVDDNAEKDEVEKVKKLGTRWTVGKGLNSDIFVRLSTRFEHFKELFGNKTVNDKYNLFAITPMLIYDTRNNSFSPSKGIYATFSYERGELIKDPRQYDQFEADLRAYHPTFFGEKNVMAYRAAWGKTGSGTPEALKFSIGGSESLRGYDSGVFDGYDKFHATIENRTKINETIQLVAFFDIGNAWQREGRDPVTGKRIYKPNRKEAHDFKDLKKGYGVGVRLNTPIGPLRFDYGWPMDPEKKGDKKDKGKFYFSFGQSF</sequence>
<evidence type="ECO:0000259" key="8">
    <source>
        <dbReference type="PROSITE" id="PS51779"/>
    </source>
</evidence>
<dbReference type="Gene3D" id="3.10.20.310">
    <property type="entry name" value="membrane protein fhac"/>
    <property type="match status" value="4"/>
</dbReference>